<feature type="transmembrane region" description="Helical" evidence="5">
    <location>
        <begin position="408"/>
        <end position="431"/>
    </location>
</feature>
<name>A0A409WCM4_9AGAR</name>
<reference evidence="8 9" key="1">
    <citation type="journal article" date="2018" name="Evol. Lett.">
        <title>Horizontal gene cluster transfer increased hallucinogenic mushroom diversity.</title>
        <authorList>
            <person name="Reynolds H.T."/>
            <person name="Vijayakumar V."/>
            <person name="Gluck-Thaler E."/>
            <person name="Korotkin H.B."/>
            <person name="Matheny P.B."/>
            <person name="Slot J.C."/>
        </authorList>
    </citation>
    <scope>NUCLEOTIDE SEQUENCE [LARGE SCALE GENOMIC DNA]</scope>
    <source>
        <strain evidence="8 9">SRW20</strain>
    </source>
</reference>
<dbReference type="InParanoid" id="A0A409WCM4"/>
<sequence length="529" mass="56657">LRFWLIFLALGFSLFLSPLELTSVSTALPTIIHDLHGTDFIWITSAYTLASTAILPFTGCFAEAFGRKLAMLLSLGLFALGSALCGSAQNIPWLIAARTIQGMGGGGILSITNIIISDLVPLKERGAISGVLGLVWALAAALGNSVNFYEKMPLKYVQGPLIGGALTNAGQWRWLFYLNLPICGVAFILVSTLLRLPVPPGTFREKISRLDALGNIIIIASSSSVIVALSWAGVQFSWSSAQVLAPLLVGLAGILLFFLYEKYIAQHPLMPFAILTNRTTLSGYVQTFLNPVIMLGVIYYLPAYFQACKGASALRSAVDTFGLSMVLGPVVILTGWSVTKFDGYRLQAWIGWAFLMVSVGLLSTIKADTTSAHAIGYSALVSIGGGIVYAITYFPVLAPLQISQNAHALALFAFCRSFAGVWGVTIGGTILQNQLGRKLPSDFVAQFNGTGSLAYSVIPLIASLPEPERSEVREGYAASISVVWEVLIGVAGLGLLSSLFMHAVAMHKKVDEKWAMNQTEKHHDQAASS</sequence>
<protein>
    <recommendedName>
        <fullName evidence="7">Major facilitator superfamily (MFS) profile domain-containing protein</fullName>
    </recommendedName>
</protein>
<feature type="chain" id="PRO_5019171136" description="Major facilitator superfamily (MFS) profile domain-containing protein" evidence="6">
    <location>
        <begin position="22"/>
        <end position="529"/>
    </location>
</feature>
<keyword evidence="4 5" id="KW-0472">Membrane</keyword>
<keyword evidence="9" id="KW-1185">Reference proteome</keyword>
<dbReference type="PANTHER" id="PTHR23501">
    <property type="entry name" value="MAJOR FACILITATOR SUPERFAMILY"/>
    <property type="match status" value="1"/>
</dbReference>
<dbReference type="GO" id="GO:0022857">
    <property type="term" value="F:transmembrane transporter activity"/>
    <property type="evidence" value="ECO:0007669"/>
    <property type="project" value="InterPro"/>
</dbReference>
<dbReference type="Pfam" id="PF07690">
    <property type="entry name" value="MFS_1"/>
    <property type="match status" value="2"/>
</dbReference>
<comment type="subcellular location">
    <subcellularLocation>
        <location evidence="1">Membrane</location>
        <topology evidence="1">Multi-pass membrane protein</topology>
    </subcellularLocation>
</comment>
<dbReference type="PROSITE" id="PS00216">
    <property type="entry name" value="SUGAR_TRANSPORT_1"/>
    <property type="match status" value="1"/>
</dbReference>
<comment type="caution">
    <text evidence="8">The sequence shown here is derived from an EMBL/GenBank/DDBJ whole genome shotgun (WGS) entry which is preliminary data.</text>
</comment>
<feature type="signal peptide" evidence="6">
    <location>
        <begin position="1"/>
        <end position="21"/>
    </location>
</feature>
<evidence type="ECO:0000256" key="1">
    <source>
        <dbReference type="ARBA" id="ARBA00004141"/>
    </source>
</evidence>
<feature type="transmembrane region" description="Helical" evidence="5">
    <location>
        <begin position="321"/>
        <end position="339"/>
    </location>
</feature>
<evidence type="ECO:0000256" key="4">
    <source>
        <dbReference type="ARBA" id="ARBA00023136"/>
    </source>
</evidence>
<feature type="transmembrane region" description="Helical" evidence="5">
    <location>
        <begin position="476"/>
        <end position="501"/>
    </location>
</feature>
<evidence type="ECO:0000313" key="9">
    <source>
        <dbReference type="Proteomes" id="UP000284706"/>
    </source>
</evidence>
<feature type="transmembrane region" description="Helical" evidence="5">
    <location>
        <begin position="377"/>
        <end position="396"/>
    </location>
</feature>
<feature type="transmembrane region" description="Helical" evidence="5">
    <location>
        <begin position="69"/>
        <end position="89"/>
    </location>
</feature>
<dbReference type="Proteomes" id="UP000284706">
    <property type="component" value="Unassembled WGS sequence"/>
</dbReference>
<dbReference type="InterPro" id="IPR020846">
    <property type="entry name" value="MFS_dom"/>
</dbReference>
<feature type="transmembrane region" description="Helical" evidence="5">
    <location>
        <begin position="210"/>
        <end position="231"/>
    </location>
</feature>
<dbReference type="InterPro" id="IPR005829">
    <property type="entry name" value="Sugar_transporter_CS"/>
</dbReference>
<feature type="non-terminal residue" evidence="8">
    <location>
        <position position="1"/>
    </location>
</feature>
<feature type="domain" description="Major facilitator superfamily (MFS) profile" evidence="7">
    <location>
        <begin position="6"/>
        <end position="509"/>
    </location>
</feature>
<dbReference type="SUPFAM" id="SSF103473">
    <property type="entry name" value="MFS general substrate transporter"/>
    <property type="match status" value="1"/>
</dbReference>
<evidence type="ECO:0000256" key="3">
    <source>
        <dbReference type="ARBA" id="ARBA00022989"/>
    </source>
</evidence>
<dbReference type="AlphaFoldDB" id="A0A409WCM4"/>
<evidence type="ECO:0000256" key="6">
    <source>
        <dbReference type="SAM" id="SignalP"/>
    </source>
</evidence>
<proteinExistence type="predicted"/>
<gene>
    <name evidence="8" type="ORF">CVT26_009097</name>
</gene>
<dbReference type="Gene3D" id="1.20.1250.20">
    <property type="entry name" value="MFS general substrate transporter like domains"/>
    <property type="match status" value="1"/>
</dbReference>
<evidence type="ECO:0000313" key="8">
    <source>
        <dbReference type="EMBL" id="PPQ76200.1"/>
    </source>
</evidence>
<keyword evidence="2 5" id="KW-0812">Transmembrane</keyword>
<organism evidence="8 9">
    <name type="scientific">Gymnopilus dilepis</name>
    <dbReference type="NCBI Taxonomy" id="231916"/>
    <lineage>
        <taxon>Eukaryota</taxon>
        <taxon>Fungi</taxon>
        <taxon>Dikarya</taxon>
        <taxon>Basidiomycota</taxon>
        <taxon>Agaricomycotina</taxon>
        <taxon>Agaricomycetes</taxon>
        <taxon>Agaricomycetidae</taxon>
        <taxon>Agaricales</taxon>
        <taxon>Agaricineae</taxon>
        <taxon>Hymenogastraceae</taxon>
        <taxon>Gymnopilus</taxon>
    </lineage>
</organism>
<dbReference type="OrthoDB" id="3437016at2759"/>
<feature type="transmembrane region" description="Helical" evidence="5">
    <location>
        <begin position="281"/>
        <end position="301"/>
    </location>
</feature>
<feature type="transmembrane region" description="Helical" evidence="5">
    <location>
        <begin position="346"/>
        <end position="365"/>
    </location>
</feature>
<keyword evidence="6" id="KW-0732">Signal</keyword>
<dbReference type="PANTHER" id="PTHR23501:SF102">
    <property type="entry name" value="DRUG TRANSPORTER, PUTATIVE (AFU_ORTHOLOGUE AFUA_3G08530)-RELATED"/>
    <property type="match status" value="1"/>
</dbReference>
<dbReference type="GO" id="GO:0005886">
    <property type="term" value="C:plasma membrane"/>
    <property type="evidence" value="ECO:0007669"/>
    <property type="project" value="TreeGrafter"/>
</dbReference>
<dbReference type="EMBL" id="NHYE01005186">
    <property type="protein sequence ID" value="PPQ76200.1"/>
    <property type="molecule type" value="Genomic_DNA"/>
</dbReference>
<evidence type="ECO:0000259" key="7">
    <source>
        <dbReference type="PROSITE" id="PS50850"/>
    </source>
</evidence>
<feature type="transmembrane region" description="Helical" evidence="5">
    <location>
        <begin position="95"/>
        <end position="116"/>
    </location>
</feature>
<evidence type="ECO:0000256" key="2">
    <source>
        <dbReference type="ARBA" id="ARBA00022692"/>
    </source>
</evidence>
<accession>A0A409WCM4</accession>
<feature type="transmembrane region" description="Helical" evidence="5">
    <location>
        <begin position="40"/>
        <end position="62"/>
    </location>
</feature>
<dbReference type="PROSITE" id="PS50850">
    <property type="entry name" value="MFS"/>
    <property type="match status" value="1"/>
</dbReference>
<feature type="transmembrane region" description="Helical" evidence="5">
    <location>
        <begin position="128"/>
        <end position="149"/>
    </location>
</feature>
<feature type="transmembrane region" description="Helical" evidence="5">
    <location>
        <begin position="243"/>
        <end position="260"/>
    </location>
</feature>
<keyword evidence="3 5" id="KW-1133">Transmembrane helix</keyword>
<feature type="transmembrane region" description="Helical" evidence="5">
    <location>
        <begin position="174"/>
        <end position="198"/>
    </location>
</feature>
<dbReference type="InterPro" id="IPR036259">
    <property type="entry name" value="MFS_trans_sf"/>
</dbReference>
<evidence type="ECO:0000256" key="5">
    <source>
        <dbReference type="SAM" id="Phobius"/>
    </source>
</evidence>
<dbReference type="InterPro" id="IPR011701">
    <property type="entry name" value="MFS"/>
</dbReference>